<evidence type="ECO:0000313" key="2">
    <source>
        <dbReference type="EMBL" id="GMN63229.1"/>
    </source>
</evidence>
<feature type="compositionally biased region" description="Low complexity" evidence="1">
    <location>
        <begin position="1"/>
        <end position="18"/>
    </location>
</feature>
<evidence type="ECO:0000256" key="1">
    <source>
        <dbReference type="SAM" id="MobiDB-lite"/>
    </source>
</evidence>
<gene>
    <name evidence="2" type="ORF">TIFTF001_032307</name>
</gene>
<feature type="compositionally biased region" description="Basic residues" evidence="1">
    <location>
        <begin position="141"/>
        <end position="150"/>
    </location>
</feature>
<feature type="compositionally biased region" description="Gly residues" evidence="1">
    <location>
        <begin position="37"/>
        <end position="74"/>
    </location>
</feature>
<feature type="region of interest" description="Disordered" evidence="1">
    <location>
        <begin position="1"/>
        <end position="165"/>
    </location>
</feature>
<protein>
    <submittedName>
        <fullName evidence="2">Uncharacterized protein</fullName>
    </submittedName>
</protein>
<dbReference type="AlphaFoldDB" id="A0AA88J5L8"/>
<accession>A0AA88J5L8</accession>
<dbReference type="EMBL" id="BTGU01000145">
    <property type="protein sequence ID" value="GMN63229.1"/>
    <property type="molecule type" value="Genomic_DNA"/>
</dbReference>
<proteinExistence type="predicted"/>
<feature type="compositionally biased region" description="Basic residues" evidence="1">
    <location>
        <begin position="22"/>
        <end position="33"/>
    </location>
</feature>
<evidence type="ECO:0000313" key="3">
    <source>
        <dbReference type="Proteomes" id="UP001187192"/>
    </source>
</evidence>
<comment type="caution">
    <text evidence="2">The sequence shown here is derived from an EMBL/GenBank/DDBJ whole genome shotgun (WGS) entry which is preliminary data.</text>
</comment>
<feature type="compositionally biased region" description="Basic residues" evidence="1">
    <location>
        <begin position="104"/>
        <end position="126"/>
    </location>
</feature>
<organism evidence="2 3">
    <name type="scientific">Ficus carica</name>
    <name type="common">Common fig</name>
    <dbReference type="NCBI Taxonomy" id="3494"/>
    <lineage>
        <taxon>Eukaryota</taxon>
        <taxon>Viridiplantae</taxon>
        <taxon>Streptophyta</taxon>
        <taxon>Embryophyta</taxon>
        <taxon>Tracheophyta</taxon>
        <taxon>Spermatophyta</taxon>
        <taxon>Magnoliopsida</taxon>
        <taxon>eudicotyledons</taxon>
        <taxon>Gunneridae</taxon>
        <taxon>Pentapetalae</taxon>
        <taxon>rosids</taxon>
        <taxon>fabids</taxon>
        <taxon>Rosales</taxon>
        <taxon>Moraceae</taxon>
        <taxon>Ficeae</taxon>
        <taxon>Ficus</taxon>
    </lineage>
</organism>
<keyword evidence="3" id="KW-1185">Reference proteome</keyword>
<reference evidence="2" key="1">
    <citation type="submission" date="2023-07" db="EMBL/GenBank/DDBJ databases">
        <title>draft genome sequence of fig (Ficus carica).</title>
        <authorList>
            <person name="Takahashi T."/>
            <person name="Nishimura K."/>
        </authorList>
    </citation>
    <scope>NUCLEOTIDE SEQUENCE</scope>
</reference>
<sequence length="165" mass="17271">MSGFSFGSSSSSASSLFGPNATRRHHSRGHRCRLSQGGWGGLGALRGAGGGWGGRGWGAAGAGAGAGWGTGGGGLREKRKKGEEKERGGVAGGQGWAAAGERRRERKGKRERRGERKGKREKGVRRRQADWPGLGPEVGRRHWGVSRRHPSPAAGRSPATKKTLG</sequence>
<dbReference type="Proteomes" id="UP001187192">
    <property type="component" value="Unassembled WGS sequence"/>
</dbReference>
<name>A0AA88J5L8_FICCA</name>